<dbReference type="PANTHER" id="PTHR10695">
    <property type="entry name" value="DEPHOSPHO-COA KINASE-RELATED"/>
    <property type="match status" value="1"/>
</dbReference>
<dbReference type="PROSITE" id="PS51219">
    <property type="entry name" value="DPCK"/>
    <property type="match status" value="1"/>
</dbReference>
<sequence>MKIIGLTGGSGTGKGTVAARMREQGAGWVDADAVYRRLCAENREMLAALDAAFGGVLDGTGALDRPKLARLVFSDPDRLRELNRITNPYIRAASRAAIQAQAACPIVLYDAPTLFEAGADDLCEKTVGVLADTETRVRRVMARDGISEQAARARILAQPDDGFYRARCDHILENNGDLAALWRETDALYTILSKGERK</sequence>
<evidence type="ECO:0000256" key="3">
    <source>
        <dbReference type="HAMAP-Rule" id="MF_00376"/>
    </source>
</evidence>
<dbReference type="AlphaFoldDB" id="A0A923LVA7"/>
<keyword evidence="2 3" id="KW-0067">ATP-binding</keyword>
<keyword evidence="1 3" id="KW-0547">Nucleotide-binding</keyword>
<comment type="caution">
    <text evidence="3">Lacks conserved residue(s) required for the propagation of feature annotation.</text>
</comment>
<evidence type="ECO:0000256" key="2">
    <source>
        <dbReference type="ARBA" id="ARBA00022840"/>
    </source>
</evidence>
<comment type="catalytic activity">
    <reaction evidence="3">
        <text>3'-dephospho-CoA + ATP = ADP + CoA + H(+)</text>
        <dbReference type="Rhea" id="RHEA:18245"/>
        <dbReference type="ChEBI" id="CHEBI:15378"/>
        <dbReference type="ChEBI" id="CHEBI:30616"/>
        <dbReference type="ChEBI" id="CHEBI:57287"/>
        <dbReference type="ChEBI" id="CHEBI:57328"/>
        <dbReference type="ChEBI" id="CHEBI:456216"/>
        <dbReference type="EC" id="2.7.1.24"/>
    </reaction>
</comment>
<dbReference type="HAMAP" id="MF_00376">
    <property type="entry name" value="Dephospho_CoA_kinase"/>
    <property type="match status" value="1"/>
</dbReference>
<proteinExistence type="inferred from homology"/>
<dbReference type="Pfam" id="PF01121">
    <property type="entry name" value="CoaE"/>
    <property type="match status" value="1"/>
</dbReference>
<dbReference type="GO" id="GO:0004140">
    <property type="term" value="F:dephospho-CoA kinase activity"/>
    <property type="evidence" value="ECO:0007669"/>
    <property type="project" value="UniProtKB-UniRule"/>
</dbReference>
<comment type="subcellular location">
    <subcellularLocation>
        <location evidence="3">Cytoplasm</location>
    </subcellularLocation>
</comment>
<dbReference type="SUPFAM" id="SSF52540">
    <property type="entry name" value="P-loop containing nucleoside triphosphate hydrolases"/>
    <property type="match status" value="1"/>
</dbReference>
<comment type="similarity">
    <text evidence="3">Belongs to the CoaE family.</text>
</comment>
<comment type="pathway">
    <text evidence="3">Cofactor biosynthesis; coenzyme A biosynthesis; CoA from (R)-pantothenate: step 5/5.</text>
</comment>
<comment type="function">
    <text evidence="3">Catalyzes the phosphorylation of the 3'-hydroxyl group of dephosphocoenzyme A to form coenzyme A.</text>
</comment>
<dbReference type="PANTHER" id="PTHR10695:SF46">
    <property type="entry name" value="BIFUNCTIONAL COENZYME A SYNTHASE-RELATED"/>
    <property type="match status" value="1"/>
</dbReference>
<evidence type="ECO:0000313" key="5">
    <source>
        <dbReference type="EMBL" id="MBC5726020.1"/>
    </source>
</evidence>
<accession>A0A923LVA7</accession>
<comment type="caution">
    <text evidence="5">The sequence shown here is derived from an EMBL/GenBank/DDBJ whole genome shotgun (WGS) entry which is preliminary data.</text>
</comment>
<dbReference type="CDD" id="cd02022">
    <property type="entry name" value="DPCK"/>
    <property type="match status" value="1"/>
</dbReference>
<dbReference type="GO" id="GO:0005524">
    <property type="term" value="F:ATP binding"/>
    <property type="evidence" value="ECO:0007669"/>
    <property type="project" value="UniProtKB-UniRule"/>
</dbReference>
<dbReference type="Gene3D" id="3.40.50.300">
    <property type="entry name" value="P-loop containing nucleotide triphosphate hydrolases"/>
    <property type="match status" value="1"/>
</dbReference>
<dbReference type="Proteomes" id="UP000606499">
    <property type="component" value="Unassembled WGS sequence"/>
</dbReference>
<gene>
    <name evidence="3" type="primary">coaE</name>
    <name evidence="5" type="ORF">H8S45_11185</name>
</gene>
<protein>
    <recommendedName>
        <fullName evidence="3 4">Dephospho-CoA kinase</fullName>
        <ecNumber evidence="3 4">2.7.1.24</ecNumber>
    </recommendedName>
    <alternativeName>
        <fullName evidence="3">Dephosphocoenzyme A kinase</fullName>
    </alternativeName>
</protein>
<dbReference type="RefSeq" id="WP_054328008.1">
    <property type="nucleotide sequence ID" value="NZ_JACOPL010000010.1"/>
</dbReference>
<keyword evidence="3 5" id="KW-0808">Transferase</keyword>
<dbReference type="EMBL" id="JACOPL010000010">
    <property type="protein sequence ID" value="MBC5726020.1"/>
    <property type="molecule type" value="Genomic_DNA"/>
</dbReference>
<organism evidence="5 6">
    <name type="scientific">Agathobaculum faecis</name>
    <dbReference type="NCBI Taxonomy" id="2763013"/>
    <lineage>
        <taxon>Bacteria</taxon>
        <taxon>Bacillati</taxon>
        <taxon>Bacillota</taxon>
        <taxon>Clostridia</taxon>
        <taxon>Eubacteriales</taxon>
        <taxon>Butyricicoccaceae</taxon>
        <taxon>Agathobaculum</taxon>
    </lineage>
</organism>
<dbReference type="EC" id="2.7.1.24" evidence="3 4"/>
<dbReference type="GO" id="GO:0005737">
    <property type="term" value="C:cytoplasm"/>
    <property type="evidence" value="ECO:0007669"/>
    <property type="project" value="UniProtKB-SubCell"/>
</dbReference>
<evidence type="ECO:0000313" key="6">
    <source>
        <dbReference type="Proteomes" id="UP000606499"/>
    </source>
</evidence>
<dbReference type="InterPro" id="IPR001977">
    <property type="entry name" value="Depp_CoAkinase"/>
</dbReference>
<dbReference type="InterPro" id="IPR027417">
    <property type="entry name" value="P-loop_NTPase"/>
</dbReference>
<reference evidence="5" key="1">
    <citation type="submission" date="2020-08" db="EMBL/GenBank/DDBJ databases">
        <title>Genome public.</title>
        <authorList>
            <person name="Liu C."/>
            <person name="Sun Q."/>
        </authorList>
    </citation>
    <scope>NUCLEOTIDE SEQUENCE</scope>
    <source>
        <strain evidence="5">NSJ-28</strain>
    </source>
</reference>
<evidence type="ECO:0000256" key="1">
    <source>
        <dbReference type="ARBA" id="ARBA00022741"/>
    </source>
</evidence>
<dbReference type="NCBIfam" id="TIGR00152">
    <property type="entry name" value="dephospho-CoA kinase"/>
    <property type="match status" value="1"/>
</dbReference>
<evidence type="ECO:0000256" key="4">
    <source>
        <dbReference type="NCBIfam" id="TIGR00152"/>
    </source>
</evidence>
<keyword evidence="3 5" id="KW-0418">Kinase</keyword>
<keyword evidence="6" id="KW-1185">Reference proteome</keyword>
<keyword evidence="3" id="KW-0963">Cytoplasm</keyword>
<dbReference type="GO" id="GO:0015937">
    <property type="term" value="P:coenzyme A biosynthetic process"/>
    <property type="evidence" value="ECO:0007669"/>
    <property type="project" value="UniProtKB-UniRule"/>
</dbReference>
<name>A0A923LVA7_9FIRM</name>
<keyword evidence="3" id="KW-0173">Coenzyme A biosynthesis</keyword>